<evidence type="ECO:0000256" key="5">
    <source>
        <dbReference type="ARBA" id="ARBA00022801"/>
    </source>
</evidence>
<comment type="caution">
    <text evidence="10">The sequence shown here is derived from an EMBL/GenBank/DDBJ whole genome shotgun (WGS) entry which is preliminary data.</text>
</comment>
<proteinExistence type="inferred from homology"/>
<evidence type="ECO:0000256" key="6">
    <source>
        <dbReference type="ARBA" id="ARBA00022833"/>
    </source>
</evidence>
<reference evidence="10 11" key="1">
    <citation type="submission" date="2020-08" db="EMBL/GenBank/DDBJ databases">
        <title>Genomic Encyclopedia of Type Strains, Phase IV (KMG-IV): sequencing the most valuable type-strain genomes for metagenomic binning, comparative biology and taxonomic classification.</title>
        <authorList>
            <person name="Goeker M."/>
        </authorList>
    </citation>
    <scope>NUCLEOTIDE SEQUENCE [LARGE SCALE GENOMIC DNA]</scope>
    <source>
        <strain evidence="10 11">DSM 102850</strain>
    </source>
</reference>
<dbReference type="InterPro" id="IPR038371">
    <property type="entry name" value="Cu_polyphenol_OxRdtase_sf"/>
</dbReference>
<comment type="catalytic activity">
    <reaction evidence="7">
        <text>adenosine + H2O + H(+) = inosine + NH4(+)</text>
        <dbReference type="Rhea" id="RHEA:24408"/>
        <dbReference type="ChEBI" id="CHEBI:15377"/>
        <dbReference type="ChEBI" id="CHEBI:15378"/>
        <dbReference type="ChEBI" id="CHEBI:16335"/>
        <dbReference type="ChEBI" id="CHEBI:17596"/>
        <dbReference type="ChEBI" id="CHEBI:28938"/>
        <dbReference type="EC" id="3.5.4.4"/>
    </reaction>
    <physiologicalReaction direction="left-to-right" evidence="7">
        <dbReference type="Rhea" id="RHEA:24409"/>
    </physiologicalReaction>
</comment>
<evidence type="ECO:0000313" key="10">
    <source>
        <dbReference type="EMBL" id="MBB4659309.1"/>
    </source>
</evidence>
<keyword evidence="5" id="KW-0378">Hydrolase</keyword>
<dbReference type="InterPro" id="IPR003730">
    <property type="entry name" value="Cu_polyphenol_OxRdtase"/>
</dbReference>
<evidence type="ECO:0000256" key="7">
    <source>
        <dbReference type="ARBA" id="ARBA00047989"/>
    </source>
</evidence>
<dbReference type="AlphaFoldDB" id="A0A840I385"/>
<dbReference type="PANTHER" id="PTHR30616:SF2">
    <property type="entry name" value="PURINE NUCLEOSIDE PHOSPHORYLASE LACC1"/>
    <property type="match status" value="1"/>
</dbReference>
<evidence type="ECO:0000313" key="11">
    <source>
        <dbReference type="Proteomes" id="UP000563524"/>
    </source>
</evidence>
<accession>A0A840I385</accession>
<keyword evidence="4" id="KW-0479">Metal-binding</keyword>
<evidence type="ECO:0000256" key="4">
    <source>
        <dbReference type="ARBA" id="ARBA00022723"/>
    </source>
</evidence>
<dbReference type="Gene3D" id="3.60.140.10">
    <property type="entry name" value="CNF1/YfiH-like putative cysteine hydrolases"/>
    <property type="match status" value="1"/>
</dbReference>
<dbReference type="Proteomes" id="UP000563524">
    <property type="component" value="Unassembled WGS sequence"/>
</dbReference>
<comment type="catalytic activity">
    <reaction evidence="8">
        <text>adenosine + phosphate = alpha-D-ribose 1-phosphate + adenine</text>
        <dbReference type="Rhea" id="RHEA:27642"/>
        <dbReference type="ChEBI" id="CHEBI:16335"/>
        <dbReference type="ChEBI" id="CHEBI:16708"/>
        <dbReference type="ChEBI" id="CHEBI:43474"/>
        <dbReference type="ChEBI" id="CHEBI:57720"/>
        <dbReference type="EC" id="2.4.2.1"/>
    </reaction>
    <physiologicalReaction direction="left-to-right" evidence="8">
        <dbReference type="Rhea" id="RHEA:27643"/>
    </physiologicalReaction>
</comment>
<dbReference type="EMBL" id="JACHOB010000003">
    <property type="protein sequence ID" value="MBB4659309.1"/>
    <property type="molecule type" value="Genomic_DNA"/>
</dbReference>
<comment type="catalytic activity">
    <reaction evidence="9">
        <text>S-methyl-5'-thioadenosine + phosphate = 5-(methylsulfanyl)-alpha-D-ribose 1-phosphate + adenine</text>
        <dbReference type="Rhea" id="RHEA:11852"/>
        <dbReference type="ChEBI" id="CHEBI:16708"/>
        <dbReference type="ChEBI" id="CHEBI:17509"/>
        <dbReference type="ChEBI" id="CHEBI:43474"/>
        <dbReference type="ChEBI" id="CHEBI:58533"/>
        <dbReference type="EC" id="2.4.2.28"/>
    </reaction>
    <physiologicalReaction direction="left-to-right" evidence="9">
        <dbReference type="Rhea" id="RHEA:11853"/>
    </physiologicalReaction>
</comment>
<evidence type="ECO:0000256" key="3">
    <source>
        <dbReference type="ARBA" id="ARBA00022679"/>
    </source>
</evidence>
<keyword evidence="11" id="KW-1185">Reference proteome</keyword>
<evidence type="ECO:0000256" key="2">
    <source>
        <dbReference type="ARBA" id="ARBA00007353"/>
    </source>
</evidence>
<dbReference type="SUPFAM" id="SSF64438">
    <property type="entry name" value="CNF1/YfiH-like putative cysteine hydrolases"/>
    <property type="match status" value="1"/>
</dbReference>
<comment type="similarity">
    <text evidence="2">Belongs to the purine nucleoside phosphorylase YfiH/LACC1 family.</text>
</comment>
<gene>
    <name evidence="10" type="ORF">GGQ59_001834</name>
</gene>
<dbReference type="GO" id="GO:0017061">
    <property type="term" value="F:S-methyl-5-thioadenosine phosphorylase activity"/>
    <property type="evidence" value="ECO:0007669"/>
    <property type="project" value="UniProtKB-EC"/>
</dbReference>
<organism evidence="10 11">
    <name type="scientific">Parvularcula dongshanensis</name>
    <dbReference type="NCBI Taxonomy" id="1173995"/>
    <lineage>
        <taxon>Bacteria</taxon>
        <taxon>Pseudomonadati</taxon>
        <taxon>Pseudomonadota</taxon>
        <taxon>Alphaproteobacteria</taxon>
        <taxon>Parvularculales</taxon>
        <taxon>Parvularculaceae</taxon>
        <taxon>Parvularcula</taxon>
    </lineage>
</organism>
<evidence type="ECO:0000256" key="1">
    <source>
        <dbReference type="ARBA" id="ARBA00000553"/>
    </source>
</evidence>
<dbReference type="InterPro" id="IPR011324">
    <property type="entry name" value="Cytotoxic_necrot_fac-like_cat"/>
</dbReference>
<dbReference type="RefSeq" id="WP_183817772.1">
    <property type="nucleotide sequence ID" value="NZ_JACHOB010000003.1"/>
</dbReference>
<comment type="catalytic activity">
    <reaction evidence="1">
        <text>inosine + phosphate = alpha-D-ribose 1-phosphate + hypoxanthine</text>
        <dbReference type="Rhea" id="RHEA:27646"/>
        <dbReference type="ChEBI" id="CHEBI:17368"/>
        <dbReference type="ChEBI" id="CHEBI:17596"/>
        <dbReference type="ChEBI" id="CHEBI:43474"/>
        <dbReference type="ChEBI" id="CHEBI:57720"/>
        <dbReference type="EC" id="2.4.2.1"/>
    </reaction>
    <physiologicalReaction direction="left-to-right" evidence="1">
        <dbReference type="Rhea" id="RHEA:27647"/>
    </physiologicalReaction>
</comment>
<evidence type="ECO:0008006" key="12">
    <source>
        <dbReference type="Google" id="ProtNLM"/>
    </source>
</evidence>
<name>A0A840I385_9PROT</name>
<dbReference type="Pfam" id="PF02578">
    <property type="entry name" value="Cu-oxidase_4"/>
    <property type="match status" value="1"/>
</dbReference>
<protein>
    <recommendedName>
        <fullName evidence="12">Purine nucleoside phosphorylase</fullName>
    </recommendedName>
</protein>
<evidence type="ECO:0000256" key="8">
    <source>
        <dbReference type="ARBA" id="ARBA00048968"/>
    </source>
</evidence>
<dbReference type="PANTHER" id="PTHR30616">
    <property type="entry name" value="UNCHARACTERIZED PROTEIN YFIH"/>
    <property type="match status" value="1"/>
</dbReference>
<keyword evidence="6" id="KW-0862">Zinc</keyword>
<keyword evidence="3" id="KW-0808">Transferase</keyword>
<sequence>MTPHRRSTVLRAPHGFFGRQGGVSPAPYDSLNCGPGSHDDPAAVAENRDRVRVALGADALATAHQTHSATALFIDAPFAGAPPHADALVTGTPGLAVGALAADCTPVLFHAPKARLVAAAHAGWRGSLAGILEATVACLTANGAELAEIACAFGPCLRTESFEVGGDLVEEVTTAYPAAERFFVPARAPAKYLYDHVGFGRWRLEEAGLDAARIDDVGGNTLGRGSAYFSYRGSRRAGQADYGRNLSAIRLPEGTTGT</sequence>
<dbReference type="CDD" id="cd16833">
    <property type="entry name" value="YfiH"/>
    <property type="match status" value="1"/>
</dbReference>
<dbReference type="GO" id="GO:0005507">
    <property type="term" value="F:copper ion binding"/>
    <property type="evidence" value="ECO:0007669"/>
    <property type="project" value="TreeGrafter"/>
</dbReference>
<evidence type="ECO:0000256" key="9">
    <source>
        <dbReference type="ARBA" id="ARBA00049893"/>
    </source>
</evidence>
<dbReference type="GO" id="GO:0016787">
    <property type="term" value="F:hydrolase activity"/>
    <property type="evidence" value="ECO:0007669"/>
    <property type="project" value="UniProtKB-KW"/>
</dbReference>